<comment type="caution">
    <text evidence="1">The sequence shown here is derived from an EMBL/GenBank/DDBJ whole genome shotgun (WGS) entry which is preliminary data.</text>
</comment>
<dbReference type="RefSeq" id="WP_269763108.1">
    <property type="nucleotide sequence ID" value="NZ_JAPZEC010000029.1"/>
</dbReference>
<dbReference type="AlphaFoldDB" id="A0A9X3HLF1"/>
<evidence type="ECO:0000313" key="2">
    <source>
        <dbReference type="Proteomes" id="UP001148455"/>
    </source>
</evidence>
<evidence type="ECO:0000313" key="1">
    <source>
        <dbReference type="EMBL" id="MCZ7695240.1"/>
    </source>
</evidence>
<protein>
    <submittedName>
        <fullName evidence="1">Uncharacterized protein</fullName>
    </submittedName>
</protein>
<organism evidence="1 2">
    <name type="scientific">Mediterraneibacter gnavus</name>
    <name type="common">Ruminococcus gnavus</name>
    <dbReference type="NCBI Taxonomy" id="33038"/>
    <lineage>
        <taxon>Bacteria</taxon>
        <taxon>Bacillati</taxon>
        <taxon>Bacillota</taxon>
        <taxon>Clostridia</taxon>
        <taxon>Lachnospirales</taxon>
        <taxon>Lachnospiraceae</taxon>
        <taxon>Mediterraneibacter</taxon>
    </lineage>
</organism>
<name>A0A9X3HLF1_MEDGN</name>
<gene>
    <name evidence="1" type="ORF">O8D18_14720</name>
</gene>
<dbReference type="EMBL" id="JAPZED010000029">
    <property type="protein sequence ID" value="MCZ7695240.1"/>
    <property type="molecule type" value="Genomic_DNA"/>
</dbReference>
<accession>A0A9X3HLF1</accession>
<dbReference type="Proteomes" id="UP001148455">
    <property type="component" value="Unassembled WGS sequence"/>
</dbReference>
<sequence length="102" mass="11842">MRRRFRNSLVCVCNVKHREKGSGVIDGKMIEWDEADQLIVIPLESLTGKAIKYSILPEKYQEISNKLEDVSWGALVQLTFSNKFVSDVEILSDWLTEFYKED</sequence>
<reference evidence="1" key="1">
    <citation type="submission" date="2022-12" db="EMBL/GenBank/DDBJ databases">
        <title>Genome of R. gnavus strain RSHDN_123.</title>
        <authorList>
            <person name="Abdugheni R."/>
        </authorList>
    </citation>
    <scope>NUCLEOTIDE SEQUENCE</scope>
    <source>
        <strain evidence="1">RSHDN_123</strain>
    </source>
</reference>
<proteinExistence type="predicted"/>